<dbReference type="InterPro" id="IPR003593">
    <property type="entry name" value="AAA+_ATPase"/>
</dbReference>
<dbReference type="SUPFAM" id="SSF52540">
    <property type="entry name" value="P-loop containing nucleoside triphosphate hydrolases"/>
    <property type="match status" value="2"/>
</dbReference>
<dbReference type="InterPro" id="IPR019489">
    <property type="entry name" value="Clp_ATPase_C"/>
</dbReference>
<dbReference type="PRINTS" id="PR00300">
    <property type="entry name" value="CLPPROTEASEA"/>
</dbReference>
<evidence type="ECO:0000313" key="8">
    <source>
        <dbReference type="Proteomes" id="UP000287188"/>
    </source>
</evidence>
<keyword evidence="8" id="KW-1185">Reference proteome</keyword>
<dbReference type="SUPFAM" id="SSF81923">
    <property type="entry name" value="Double Clp-N motif"/>
    <property type="match status" value="1"/>
</dbReference>
<dbReference type="CDD" id="cd00009">
    <property type="entry name" value="AAA"/>
    <property type="match status" value="1"/>
</dbReference>
<dbReference type="PANTHER" id="PTHR11638">
    <property type="entry name" value="ATP-DEPENDENT CLP PROTEASE"/>
    <property type="match status" value="1"/>
</dbReference>
<dbReference type="PANTHER" id="PTHR11638:SF18">
    <property type="entry name" value="HEAT SHOCK PROTEIN 104"/>
    <property type="match status" value="1"/>
</dbReference>
<dbReference type="GO" id="GO:0005737">
    <property type="term" value="C:cytoplasm"/>
    <property type="evidence" value="ECO:0007669"/>
    <property type="project" value="TreeGrafter"/>
</dbReference>
<evidence type="ECO:0000313" key="7">
    <source>
        <dbReference type="EMBL" id="GCE17468.1"/>
    </source>
</evidence>
<dbReference type="Gene3D" id="4.10.860.10">
    <property type="entry name" value="UVR domain"/>
    <property type="match status" value="1"/>
</dbReference>
<proteinExistence type="predicted"/>
<evidence type="ECO:0000256" key="2">
    <source>
        <dbReference type="ARBA" id="ARBA00022741"/>
    </source>
</evidence>
<dbReference type="AlphaFoldDB" id="A0A402AEC6"/>
<keyword evidence="1 5" id="KW-0677">Repeat</keyword>
<dbReference type="InterPro" id="IPR001270">
    <property type="entry name" value="ClpA/B"/>
</dbReference>
<dbReference type="Gene3D" id="3.40.50.300">
    <property type="entry name" value="P-loop containing nucleotide triphosphate hydrolases"/>
    <property type="match status" value="2"/>
</dbReference>
<accession>A0A402AEC6</accession>
<keyword evidence="3" id="KW-0067">ATP-binding</keyword>
<dbReference type="Pfam" id="PF07724">
    <property type="entry name" value="AAA_2"/>
    <property type="match status" value="1"/>
</dbReference>
<evidence type="ECO:0000256" key="5">
    <source>
        <dbReference type="PROSITE-ProRule" id="PRU01251"/>
    </source>
</evidence>
<dbReference type="Proteomes" id="UP000287188">
    <property type="component" value="Unassembled WGS sequence"/>
</dbReference>
<dbReference type="GO" id="GO:0016887">
    <property type="term" value="F:ATP hydrolysis activity"/>
    <property type="evidence" value="ECO:0007669"/>
    <property type="project" value="InterPro"/>
</dbReference>
<dbReference type="Gene3D" id="1.10.1780.10">
    <property type="entry name" value="Clp, N-terminal domain"/>
    <property type="match status" value="1"/>
</dbReference>
<organism evidence="7 8">
    <name type="scientific">Dictyobacter kobayashii</name>
    <dbReference type="NCBI Taxonomy" id="2014872"/>
    <lineage>
        <taxon>Bacteria</taxon>
        <taxon>Bacillati</taxon>
        <taxon>Chloroflexota</taxon>
        <taxon>Ktedonobacteria</taxon>
        <taxon>Ktedonobacterales</taxon>
        <taxon>Dictyobacteraceae</taxon>
        <taxon>Dictyobacter</taxon>
    </lineage>
</organism>
<keyword evidence="4" id="KW-0143">Chaperone</keyword>
<reference evidence="8" key="1">
    <citation type="submission" date="2018-12" db="EMBL/GenBank/DDBJ databases">
        <title>Tengunoibacter tsumagoiensis gen. nov., sp. nov., Dictyobacter kobayashii sp. nov., D. alpinus sp. nov., and D. joshuensis sp. nov. and description of Dictyobacteraceae fam. nov. within the order Ktedonobacterales isolated from Tengu-no-mugimeshi.</title>
        <authorList>
            <person name="Wang C.M."/>
            <person name="Zheng Y."/>
            <person name="Sakai Y."/>
            <person name="Toyoda A."/>
            <person name="Minakuchi Y."/>
            <person name="Abe K."/>
            <person name="Yokota A."/>
            <person name="Yabe S."/>
        </authorList>
    </citation>
    <scope>NUCLEOTIDE SEQUENCE [LARGE SCALE GENOMIC DNA]</scope>
    <source>
        <strain evidence="8">Uno11</strain>
    </source>
</reference>
<dbReference type="InterPro" id="IPR003959">
    <property type="entry name" value="ATPase_AAA_core"/>
</dbReference>
<protein>
    <submittedName>
        <fullName evidence="7">ATPase</fullName>
    </submittedName>
</protein>
<dbReference type="Pfam" id="PF17871">
    <property type="entry name" value="AAA_lid_9"/>
    <property type="match status" value="1"/>
</dbReference>
<dbReference type="EMBL" id="BIFS01000001">
    <property type="protein sequence ID" value="GCE17468.1"/>
    <property type="molecule type" value="Genomic_DNA"/>
</dbReference>
<dbReference type="RefSeq" id="WP_126549146.1">
    <property type="nucleotide sequence ID" value="NZ_BIFS01000001.1"/>
</dbReference>
<keyword evidence="2" id="KW-0547">Nucleotide-binding</keyword>
<dbReference type="FunFam" id="3.40.50.300:FF:000025">
    <property type="entry name" value="ATP-dependent Clp protease subunit"/>
    <property type="match status" value="1"/>
</dbReference>
<evidence type="ECO:0000259" key="6">
    <source>
        <dbReference type="PROSITE" id="PS51903"/>
    </source>
</evidence>
<evidence type="ECO:0000256" key="1">
    <source>
        <dbReference type="ARBA" id="ARBA00022737"/>
    </source>
</evidence>
<feature type="domain" description="Clp R" evidence="6">
    <location>
        <begin position="4"/>
        <end position="147"/>
    </location>
</feature>
<dbReference type="GO" id="GO:0034605">
    <property type="term" value="P:cellular response to heat"/>
    <property type="evidence" value="ECO:0007669"/>
    <property type="project" value="TreeGrafter"/>
</dbReference>
<name>A0A402AEC6_9CHLR</name>
<dbReference type="Pfam" id="PF02861">
    <property type="entry name" value="Clp_N"/>
    <property type="match status" value="1"/>
</dbReference>
<gene>
    <name evidence="7" type="ORF">KDK_12680</name>
</gene>
<dbReference type="SMART" id="SM01086">
    <property type="entry name" value="ClpB_D2-small"/>
    <property type="match status" value="1"/>
</dbReference>
<dbReference type="PROSITE" id="PS51903">
    <property type="entry name" value="CLP_R"/>
    <property type="match status" value="1"/>
</dbReference>
<dbReference type="GO" id="GO:0005524">
    <property type="term" value="F:ATP binding"/>
    <property type="evidence" value="ECO:0007669"/>
    <property type="project" value="UniProtKB-KW"/>
</dbReference>
<comment type="caution">
    <text evidence="7">The sequence shown here is derived from an EMBL/GenBank/DDBJ whole genome shotgun (WGS) entry which is preliminary data.</text>
</comment>
<evidence type="ECO:0000256" key="4">
    <source>
        <dbReference type="ARBA" id="ARBA00023186"/>
    </source>
</evidence>
<dbReference type="InterPro" id="IPR036628">
    <property type="entry name" value="Clp_N_dom_sf"/>
</dbReference>
<dbReference type="OrthoDB" id="135773at2"/>
<dbReference type="InterPro" id="IPR004176">
    <property type="entry name" value="Clp_R_N"/>
</dbReference>
<dbReference type="InterPro" id="IPR027417">
    <property type="entry name" value="P-loop_NTPase"/>
</dbReference>
<dbReference type="CDD" id="cd19499">
    <property type="entry name" value="RecA-like_ClpB_Hsp104-like"/>
    <property type="match status" value="1"/>
</dbReference>
<evidence type="ECO:0000256" key="3">
    <source>
        <dbReference type="ARBA" id="ARBA00022840"/>
    </source>
</evidence>
<dbReference type="SMART" id="SM00382">
    <property type="entry name" value="AAA"/>
    <property type="match status" value="2"/>
</dbReference>
<dbReference type="InterPro" id="IPR050130">
    <property type="entry name" value="ClpA_ClpB"/>
</dbReference>
<dbReference type="Pfam" id="PF00004">
    <property type="entry name" value="AAA"/>
    <property type="match status" value="1"/>
</dbReference>
<sequence length="833" mass="93519">MGRYDKYSPDVRQVIAFAREEAQRLRHRLIGSEHLLLGILRLQDTLIEGLFASLHVSTMSITQALDFVIGRGNKAILSEPSLNVAARATLARAEEVANEGEMGLVSLEHLFLAILEEQNSVALGVLESFGIHLDVARDQFSALMNGGYERLLLSTQYHTRYEATPMLNQVSRDLTLAALEGLLDPLIGREVELERTMQILSRRTKNNAALIGSAGVGKTAIAEGLALRIVQGRVPDNLLNHRIVAIDVGSLAIGTKFRGDLEERLKHILHEIMITPAIIVVIDELHTLAQAGVAEGSLDVANLFKPMLARGEFQCIGATTLDEYRKTIEADPALERRFQPVMVSETTPEETLQILQGLRPRYEEFHGLKLSDEALQAAVKMSIRYIPNRFQPDKALDVLDEAAARVCVRRSFFSDDILHMRDTLDAVHHEKDNAITRRDFPQAAYLLRQERQLRQDLWQAEQDWYSFHREHGPVVMAEDIAAVVAMWTGIPVVQIAGEERLRLLNLEVDLHKRVIGQHEAVQAVARAIRRSRANVRDSRRPIGSFIFVGPTGVGKTELARALAFTLFGNEEAMLKLDMSEFMESHHASRLISAPPGYVGYDQAGQLTEAVRRRPYSVVLFDEIEKAHPKVFDLLLQMLEDGCLTDAHGVRVDFRHTIIILTSNIGTTHTQPGTMLFTSRHREQEQRQARYLHMQEQILKGLKEVFRPELLNRIDETVVFHPLELSHLREIVDLMVAQTQQRVAARFIELQVTDEARTFLVERGYSTEYGARPLRRTVQRLLDDTLAEALLRGTFKPGDIILADVVNDEIAISVQPYGDDAIIASINGQGHAAA</sequence>
<dbReference type="InterPro" id="IPR041546">
    <property type="entry name" value="ClpA/ClpB_AAA_lid"/>
</dbReference>
<dbReference type="Pfam" id="PF10431">
    <property type="entry name" value="ClpB_D2-small"/>
    <property type="match status" value="1"/>
</dbReference>
<dbReference type="Gene3D" id="1.10.8.60">
    <property type="match status" value="2"/>
</dbReference>